<gene>
    <name evidence="1" type="ORF">I5Q09_06980</name>
</gene>
<comment type="caution">
    <text evidence="1">The sequence shown here is derived from an EMBL/GenBank/DDBJ whole genome shotgun (WGS) entry which is preliminary data.</text>
</comment>
<dbReference type="InterPro" id="IPR016123">
    <property type="entry name" value="Mog1/PsbP_a/b/a-sand"/>
</dbReference>
<protein>
    <submittedName>
        <fullName evidence="1">DUF1795 domain-containing protein</fullName>
    </submittedName>
</protein>
<organism evidence="1 2">
    <name type="scientific">Pseudomonas luteola</name>
    <dbReference type="NCBI Taxonomy" id="47886"/>
    <lineage>
        <taxon>Bacteria</taxon>
        <taxon>Pseudomonadati</taxon>
        <taxon>Pseudomonadota</taxon>
        <taxon>Gammaproteobacteria</taxon>
        <taxon>Pseudomonadales</taxon>
        <taxon>Pseudomonadaceae</taxon>
        <taxon>Pseudomonas</taxon>
    </lineage>
</organism>
<dbReference type="Proteomes" id="UP000638986">
    <property type="component" value="Unassembled WGS sequence"/>
</dbReference>
<dbReference type="InterPro" id="IPR014894">
    <property type="entry name" value="DcrB/EagT6"/>
</dbReference>
<dbReference type="Gene3D" id="3.40.1000.10">
    <property type="entry name" value="Mog1/PsbP, alpha/beta/alpha sandwich"/>
    <property type="match status" value="1"/>
</dbReference>
<dbReference type="RefSeq" id="WP_197871646.1">
    <property type="nucleotide sequence ID" value="NZ_JADTXM010000004.1"/>
</dbReference>
<dbReference type="EMBL" id="JADTXM010000004">
    <property type="protein sequence ID" value="MBH3438425.1"/>
    <property type="molecule type" value="Genomic_DNA"/>
</dbReference>
<evidence type="ECO:0000313" key="1">
    <source>
        <dbReference type="EMBL" id="MBH3438425.1"/>
    </source>
</evidence>
<dbReference type="Pfam" id="PF08786">
    <property type="entry name" value="DcrB"/>
    <property type="match status" value="1"/>
</dbReference>
<dbReference type="SUPFAM" id="SSF55724">
    <property type="entry name" value="Mog1p/PsbP-like"/>
    <property type="match status" value="1"/>
</dbReference>
<name>A0ABS0MPL6_PSELU</name>
<accession>A0ABS0MPL6</accession>
<proteinExistence type="predicted"/>
<reference evidence="1 2" key="1">
    <citation type="submission" date="2020-11" db="EMBL/GenBank/DDBJ databases">
        <title>Enhanced detection system for hospital associated transmission using whole genome sequencing surveillance.</title>
        <authorList>
            <person name="Harrison L.H."/>
            <person name="Van Tyne D."/>
            <person name="Marsh J.W."/>
            <person name="Griffith M.P."/>
            <person name="Snyder D.J."/>
            <person name="Cooper V.S."/>
            <person name="Mustapha M."/>
        </authorList>
    </citation>
    <scope>NUCLEOTIDE SEQUENCE [LARGE SCALE GENOMIC DNA]</scope>
    <source>
        <strain evidence="1 2">PSB00013</strain>
    </source>
</reference>
<evidence type="ECO:0000313" key="2">
    <source>
        <dbReference type="Proteomes" id="UP000638986"/>
    </source>
</evidence>
<sequence>MKYQIQEGRFLVPDGFADRTVNIFALGGVPSSFTFSISRDALHPGETLPEYIDRQVGMLSARLCKFKLVHRQEAVLSETQPVNGIQIDSHYQNDGRLIYQRQAAFLMKDERILVISATSQSAFDTYHNNIWSSILSTFELASEDLS</sequence>